<dbReference type="InterPro" id="IPR019734">
    <property type="entry name" value="TPR_rpt"/>
</dbReference>
<dbReference type="AlphaFoldDB" id="A0A418Q3W8"/>
<dbReference type="InterPro" id="IPR000157">
    <property type="entry name" value="TIR_dom"/>
</dbReference>
<dbReference type="Gene3D" id="1.25.40.10">
    <property type="entry name" value="Tetratricopeptide repeat domain"/>
    <property type="match status" value="2"/>
</dbReference>
<dbReference type="SMART" id="SM00255">
    <property type="entry name" value="TIR"/>
    <property type="match status" value="1"/>
</dbReference>
<evidence type="ECO:0000256" key="1">
    <source>
        <dbReference type="SAM" id="MobiDB-lite"/>
    </source>
</evidence>
<evidence type="ECO:0000313" key="4">
    <source>
        <dbReference type="Proteomes" id="UP000285023"/>
    </source>
</evidence>
<protein>
    <submittedName>
        <fullName evidence="3">TIR domain-containing protein</fullName>
    </submittedName>
</protein>
<keyword evidence="4" id="KW-1185">Reference proteome</keyword>
<dbReference type="SUPFAM" id="SSF48452">
    <property type="entry name" value="TPR-like"/>
    <property type="match status" value="2"/>
</dbReference>
<dbReference type="GO" id="GO:0007165">
    <property type="term" value="P:signal transduction"/>
    <property type="evidence" value="ECO:0007669"/>
    <property type="project" value="InterPro"/>
</dbReference>
<evidence type="ECO:0000313" key="3">
    <source>
        <dbReference type="EMBL" id="RIX32602.1"/>
    </source>
</evidence>
<reference evidence="3 4" key="1">
    <citation type="submission" date="2018-09" db="EMBL/GenBank/DDBJ databases">
        <title>Sphingomonas sp. DAC4.</title>
        <authorList>
            <person name="Seo T."/>
        </authorList>
    </citation>
    <scope>NUCLEOTIDE SEQUENCE [LARGE SCALE GENOMIC DNA]</scope>
    <source>
        <strain evidence="3 4">DAC4</strain>
    </source>
</reference>
<organism evidence="3 4">
    <name type="scientific">Sphingomonas edaphi</name>
    <dbReference type="NCBI Taxonomy" id="2315689"/>
    <lineage>
        <taxon>Bacteria</taxon>
        <taxon>Pseudomonadati</taxon>
        <taxon>Pseudomonadota</taxon>
        <taxon>Alphaproteobacteria</taxon>
        <taxon>Sphingomonadales</taxon>
        <taxon>Sphingomonadaceae</taxon>
        <taxon>Sphingomonas</taxon>
    </lineage>
</organism>
<dbReference type="Proteomes" id="UP000285023">
    <property type="component" value="Unassembled WGS sequence"/>
</dbReference>
<dbReference type="Pfam" id="PF13676">
    <property type="entry name" value="TIR_2"/>
    <property type="match status" value="1"/>
</dbReference>
<dbReference type="InterPro" id="IPR011990">
    <property type="entry name" value="TPR-like_helical_dom_sf"/>
</dbReference>
<feature type="domain" description="TIR" evidence="2">
    <location>
        <begin position="25"/>
        <end position="184"/>
    </location>
</feature>
<gene>
    <name evidence="3" type="ORF">D3M59_06685</name>
</gene>
<dbReference type="InterPro" id="IPR035897">
    <property type="entry name" value="Toll_tir_struct_dom_sf"/>
</dbReference>
<dbReference type="OrthoDB" id="7308181at2"/>
<dbReference type="SMART" id="SM00028">
    <property type="entry name" value="TPR"/>
    <property type="match status" value="4"/>
</dbReference>
<evidence type="ECO:0000259" key="2">
    <source>
        <dbReference type="PROSITE" id="PS50104"/>
    </source>
</evidence>
<dbReference type="SUPFAM" id="SSF52200">
    <property type="entry name" value="Toll/Interleukin receptor TIR domain"/>
    <property type="match status" value="1"/>
</dbReference>
<dbReference type="EMBL" id="QXTF01000001">
    <property type="protein sequence ID" value="RIX32602.1"/>
    <property type="molecule type" value="Genomic_DNA"/>
</dbReference>
<name>A0A418Q3W8_9SPHN</name>
<dbReference type="PROSITE" id="PS50104">
    <property type="entry name" value="TIR"/>
    <property type="match status" value="1"/>
</dbReference>
<dbReference type="RefSeq" id="WP_119532702.1">
    <property type="nucleotide sequence ID" value="NZ_QXTF01000001.1"/>
</dbReference>
<proteinExistence type="predicted"/>
<comment type="caution">
    <text evidence="3">The sequence shown here is derived from an EMBL/GenBank/DDBJ whole genome shotgun (WGS) entry which is preliminary data.</text>
</comment>
<dbReference type="Gene3D" id="3.40.50.10140">
    <property type="entry name" value="Toll/interleukin-1 receptor homology (TIR) domain"/>
    <property type="match status" value="1"/>
</dbReference>
<accession>A0A418Q3W8</accession>
<sequence length="716" mass="78939">MAELAHLPRISRTAPSRARRAPPHQRYMAFLSYSHDDEKEAAWLHESLEEFRVPKRLVGQLTDTGPVPKRLSPIFRDRHELAAAADLGEEIEEAMAASRFLIVLCSPTASQSHWINEEIKCFKRLHREDRVLAVILDGEPCASDIRGREHEECFPPALRFHCDRKGRLTTQRAEPLAADLRDSGDGRHMGLLKTAAGLLGVGLDDLAQREAHRRQRRMTIITAASVAGMLFTSGLAYTAIQARDEARDQRREADGLIGFMLGDLRTRLEPVGRLDVLDAVGAKALAYYENQNKSDLSDDALAQRSKALTLMGEIAASRGDLDGALRRYREALAGTAEALRRFPDDPQKMFDHAQSVYWVGSIAMAKGATDEAGVRFREYRRLAQRMVAADPNNPKWQLELVYASSNLGIVEQEQRRYREAAETFQASVAATERLVAREPANMEYHKLLSEALAYLSDAQGSAGQLLPAIAQRQRQLQHLAPYLAREHSDADLRQKAMIANMALSRLLFERGETKQSLTMAAAATDLGRELVALDPNNADWMGRTANTEVNRATLLLRAGHTAEGAASIARGCGLADRLVARNPDMASWRSTASQCLALRAELAAANSDGEQARALARQQFGSLGGVGTTAKDPFELALAHKLLGDIAWRTGDRAGAIADWKASLAAWPAKVPETPRLMAQRAEMLRGTGAREEARKITSKLESLGYRRSISNVAKI</sequence>
<feature type="region of interest" description="Disordered" evidence="1">
    <location>
        <begin position="1"/>
        <end position="21"/>
    </location>
</feature>